<comment type="caution">
    <text evidence="2">The sequence shown here is derived from an EMBL/GenBank/DDBJ whole genome shotgun (WGS) entry which is preliminary data.</text>
</comment>
<feature type="region of interest" description="Disordered" evidence="1">
    <location>
        <begin position="1"/>
        <end position="92"/>
    </location>
</feature>
<dbReference type="Gene3D" id="2.60.120.620">
    <property type="entry name" value="q2cbj1_9rhob like domain"/>
    <property type="match status" value="1"/>
</dbReference>
<evidence type="ECO:0000256" key="1">
    <source>
        <dbReference type="SAM" id="MobiDB-lite"/>
    </source>
</evidence>
<name>A0AAD7F431_9AGAR</name>
<proteinExistence type="predicted"/>
<dbReference type="EMBL" id="JARIHO010000001">
    <property type="protein sequence ID" value="KAJ7368197.1"/>
    <property type="molecule type" value="Genomic_DNA"/>
</dbReference>
<accession>A0AAD7F431</accession>
<dbReference type="AlphaFoldDB" id="A0AAD7F431"/>
<feature type="region of interest" description="Disordered" evidence="1">
    <location>
        <begin position="1100"/>
        <end position="1130"/>
    </location>
</feature>
<evidence type="ECO:0008006" key="4">
    <source>
        <dbReference type="Google" id="ProtNLM"/>
    </source>
</evidence>
<dbReference type="PANTHER" id="PTHR33099:SF7">
    <property type="entry name" value="MYND-TYPE DOMAIN-CONTAINING PROTEIN"/>
    <property type="match status" value="1"/>
</dbReference>
<reference evidence="2" key="1">
    <citation type="submission" date="2023-03" db="EMBL/GenBank/DDBJ databases">
        <title>Massive genome expansion in bonnet fungi (Mycena s.s.) driven by repeated elements and novel gene families across ecological guilds.</title>
        <authorList>
            <consortium name="Lawrence Berkeley National Laboratory"/>
            <person name="Harder C.B."/>
            <person name="Miyauchi S."/>
            <person name="Viragh M."/>
            <person name="Kuo A."/>
            <person name="Thoen E."/>
            <person name="Andreopoulos B."/>
            <person name="Lu D."/>
            <person name="Skrede I."/>
            <person name="Drula E."/>
            <person name="Henrissat B."/>
            <person name="Morin E."/>
            <person name="Kohler A."/>
            <person name="Barry K."/>
            <person name="LaButti K."/>
            <person name="Morin E."/>
            <person name="Salamov A."/>
            <person name="Lipzen A."/>
            <person name="Mereny Z."/>
            <person name="Hegedus B."/>
            <person name="Baldrian P."/>
            <person name="Stursova M."/>
            <person name="Weitz H."/>
            <person name="Taylor A."/>
            <person name="Grigoriev I.V."/>
            <person name="Nagy L.G."/>
            <person name="Martin F."/>
            <person name="Kauserud H."/>
        </authorList>
    </citation>
    <scope>NUCLEOTIDE SEQUENCE</scope>
    <source>
        <strain evidence="2">CBHHK002</strain>
    </source>
</reference>
<sequence>MDLEKILQKSPADHLPLVSVATDAQREIPRPTKGGKTVWNTTPQDDESDLPLTQDTDFNEDQEELPDEQTDVPINTYSKSEWDDTDESEDEDVIDAPSTNIRDDFERVLNGPLDFKGSYYFHKSYNEFPNPVLRLGSLGHIGLPLSSREAKHVISHCIQAPFGQGEWTLVDKNVRDTWEMDASQVHFDNPAWKPFMHQVSREVCLRLGLAASQASTVRCEPYKLLLYETGSHFLPHQDTEKAKGMFATIVVVLPSLFQGGAAHLSHGDLSTTIDSSSQSLTNVSVLAWYTDVVHEIKPITGGYRLAIAFNLIQTANSRPKLPETNDFLTKLRHVLLSWKQRPASTVPTKLIYLLQHKYSLASLRGNCLKGTDAYKVALLQSLAQQLNFDVGLANVECHLVGYGDGGYGSEDDDDVGMAEVEERTMSIENLVDLDGGHIQDKVECKEDNSEFCPQNLRAKVEAGEPDEREYEGYQGNWAGSLELWYRRTVLVIWPHRHNAEMEYGADPKNALVVLASTHDDDDERRLLVRFLLRGIASRKFGDSVAHDLCKIATQWKDLGLWLKTLQVCDPNRVLNVLSARRIVDAIEVFGFEKPIQDVLDKILAESPSNAARIELLDSIMARAETERVDNKWLARQRYQAMKTLRKPIIGEEELLVKLTVEGGGVPFLQSTILPQVISTADADFYVAFSTRLVVEQSLLQTQENISLIKTIVRDLLTLAIRKTDFFSPSTSPALAYSFIEACVMCSHGDLASLVTEKLVVSDVSPATALMRTCNILVPLVSQLRVSHRRIPGLGNLCRVAVDNYIKHAGGRTPADAELSGILDAVVGAEDSSLLPKLVDQLLLLPFDLALCRTLIMNLRSRAGSLVFDNEGGLSSLCAKATNSLVQRTQYNSNLPLILSHFQLCLSTDNIPTLSQLFPRLLSPAVVNQRYISEILLPLVPKIQVELASRNISPSSPPFGAAFKQIFELYASKVLGPKTADRGSLVEGVKRWTSCCNDCTTLTKFFLQSQDRQVKLYRIGMPQRKHLEQKLSQFCGYKIGNWSTIKSSPQGLEVNKSELLYSSITWIARRDKLKEVVGIVSKEVLREILGADYSRFMQSMGETATEPEAGPPPAKKRRVSSSAEVIDLCSP</sequence>
<organism evidence="2 3">
    <name type="scientific">Mycena albidolilacea</name>
    <dbReference type="NCBI Taxonomy" id="1033008"/>
    <lineage>
        <taxon>Eukaryota</taxon>
        <taxon>Fungi</taxon>
        <taxon>Dikarya</taxon>
        <taxon>Basidiomycota</taxon>
        <taxon>Agaricomycotina</taxon>
        <taxon>Agaricomycetes</taxon>
        <taxon>Agaricomycetidae</taxon>
        <taxon>Agaricales</taxon>
        <taxon>Marasmiineae</taxon>
        <taxon>Mycenaceae</taxon>
        <taxon>Mycena</taxon>
    </lineage>
</organism>
<evidence type="ECO:0000313" key="3">
    <source>
        <dbReference type="Proteomes" id="UP001218218"/>
    </source>
</evidence>
<protein>
    <recommendedName>
        <fullName evidence="4">Prolyl 4-hydroxylase alpha subunit Fe(2+) 2OG dioxygenase domain-containing protein</fullName>
    </recommendedName>
</protein>
<dbReference type="PANTHER" id="PTHR33099">
    <property type="entry name" value="FE2OG DIOXYGENASE DOMAIN-CONTAINING PROTEIN"/>
    <property type="match status" value="1"/>
</dbReference>
<dbReference type="Proteomes" id="UP001218218">
    <property type="component" value="Unassembled WGS sequence"/>
</dbReference>
<feature type="compositionally biased region" description="Acidic residues" evidence="1">
    <location>
        <begin position="57"/>
        <end position="70"/>
    </location>
</feature>
<keyword evidence="3" id="KW-1185">Reference proteome</keyword>
<gene>
    <name evidence="2" type="ORF">DFH08DRAFT_830662</name>
</gene>
<feature type="compositionally biased region" description="Acidic residues" evidence="1">
    <location>
        <begin position="83"/>
        <end position="92"/>
    </location>
</feature>
<evidence type="ECO:0000313" key="2">
    <source>
        <dbReference type="EMBL" id="KAJ7368197.1"/>
    </source>
</evidence>